<feature type="compositionally biased region" description="Polar residues" evidence="1">
    <location>
        <begin position="1"/>
        <end position="10"/>
    </location>
</feature>
<sequence length="1808" mass="196267">MEPHNPTNPQRAPEHEGAPPGTHPNEASTHHVSPPPSPSPFLPRPVSPEDTRLEVAEVADAEDVNVEAISPVSSISSETQSLPILARASSDLTRPPAAERTSPSQSPRQLAQAPAVATPEGPTLPLPAGQVRAERHQGSTPGEPTRTAPPTSNPPPPSAPEIIPYGRWRPGYLRKSILVSFLCIFLVLLAAVETIFFVSESRNGLEEANESLSWLWTFSPTIAMTVLASLWLRVEYQAMRYSPWIRLSRWGAAPSPKQKSRRSALRTILVDYPNMSPLIAVWKAAKFGDHLVTAAVVVSFVIYIQITISTGLINSEPRQFEEAISVLVEDTLTTVGRDDGRASLPMVAVNGMVALNMTIPNGHAGKHAFEWFSPSPDLGPRSFSAFAAPVGVASIDVQCEVPSIEDPTNPLASDSLFLQFKGNYCTSRQLIVQIQAQNSPPVPEGRSYFWIYDERAACQDNTRGIVVAAVVAIDRNGDNLTYVSSSRVMCSVGLAFGNATVKTVNGKPEISSLSMGDRVQDVDILSEIQFHRLDNTRSGSDLQENTGPHYTSELQLSPFRVGARLLPGGPPDVTALLEHTTLQETITAWLQHFGAILLHYNHRSPGQRVTTGQVSTIRDRLVVNKNVAHGMAGGFALMALMAAWMLFNAPPGSGFVPRDPDTISGSAVLLSKSSELLSALHGTGRRTIKEITMQVSGTYRTVIQPSPDNALSPSFFLKKDDPAPSQGPEPRQTSNVQSSDFRPWSPKGLRAPIRWISLAAMVAIGVASGVLLSRSNQTHGFFNTGDNPNIQYLWTILPTLIMEALTIYVKGTDFSIRALAPFAALQSRTDTFERALAISYTNELGPATIRKALGRKDWPVVVAKTMAIICTLLPIITNALFSVENLEIQAEVQLQQQTWFGSADYETASWEAPSHVADMLLRSNVNSTFPPWSFNEWAFHSQVPLGNDIASADPTDLSVKARLPAVSVGLDCELSLRPGPIRATGGVILEVDGRNTTCFSEFSCSKHRYFGGSIGGHYLSYACSPDLSPTTYAWGHCTGDTLDFIAQLACSETAIEQYFDVTLSGPDLSLDTTNEPPVPVPDTTRPHDFHGNISDIYIALLPGDNFAEGPTDAYLDRFFRSLVTGKLSLPLSDFESQTTAESVVAAIKKQHAIIRAQTLSYDGRSEIAVTRAIRLRFDDGTNQTKAQYPPFTAAQPAPQPATLHHSPNRLVQSPTATYIIIGVLSVVFVLNLTSIVITKKIQMPKSPGSIAAIASLLADSTIFKHLPSEGVEWMSDEELARHFRGRGVTFKMDWFGSGGARYYTIGVVEDEVVELVAVGSGGVGEAGGGGGSLSRLAVDGGGESVGEDGEGSYDRSYDVFPKCARLCYGCADFEWSLGHVSPQYKPGLHCKDALDDVSPSHVAIYACLEAQCSPGATMRARGVWLRACVQENAFNVTETERNEMEDGLDRFEAISYMMSPLDIGSEFVWKRLKRLSLFGPGVMMAWQIAVLAYPIMAAFKVVSWTWNNDVPSGDAKGLSEDGQFQLLSDVAIIQTPLVIIKNLINPAVLLLSPPQSLQFPYTVVLARRVSYRRRLVLFALSLCVVAVAQLWAFFLSAHLSPSGFIPGSLGVFHPSKIIDMARYISGLDFAMQHPWWAGQSGFFVIARLYGSLWSSGLETLMVPPGQVEILNGTIQEVVAQAIAINPEYKLADVAPEPAPAAKPRRALSGREVKFCNNFGTAGVDAIIDGVNYLRGVGGKPTLGPGPTVLILRMQNTGSKTVTWDGIANSAKHITEVCPWYWAPSNKAYVSGQNFKASKWNTLVKEDRC</sequence>
<feature type="transmembrane region" description="Helical" evidence="2">
    <location>
        <begin position="1216"/>
        <end position="1237"/>
    </location>
</feature>
<dbReference type="Pfam" id="PF11915">
    <property type="entry name" value="DUF3433"/>
    <property type="match status" value="2"/>
</dbReference>
<feature type="transmembrane region" description="Helical" evidence="2">
    <location>
        <begin position="211"/>
        <end position="232"/>
    </location>
</feature>
<evidence type="ECO:0000313" key="3">
    <source>
        <dbReference type="EMBL" id="KAK0648426.1"/>
    </source>
</evidence>
<feature type="transmembrane region" description="Helical" evidence="2">
    <location>
        <begin position="752"/>
        <end position="772"/>
    </location>
</feature>
<name>A0AA40CR70_9PEZI</name>
<feature type="transmembrane region" description="Helical" evidence="2">
    <location>
        <begin position="1477"/>
        <end position="1499"/>
    </location>
</feature>
<dbReference type="PANTHER" id="PTHR37544:SF1">
    <property type="entry name" value="PHOSPHORIBOSYLAMINOIMIDAZOLE-SUCCINOCARBOXAMIDE SYNTHASE"/>
    <property type="match status" value="1"/>
</dbReference>
<gene>
    <name evidence="3" type="ORF">B0T16DRAFT_506731</name>
</gene>
<dbReference type="InterPro" id="IPR021840">
    <property type="entry name" value="DUF3433"/>
</dbReference>
<feature type="region of interest" description="Disordered" evidence="1">
    <location>
        <begin position="1"/>
        <end position="160"/>
    </location>
</feature>
<feature type="transmembrane region" description="Helical" evidence="2">
    <location>
        <begin position="1575"/>
        <end position="1594"/>
    </location>
</feature>
<keyword evidence="2" id="KW-0472">Membrane</keyword>
<keyword evidence="2" id="KW-1133">Transmembrane helix</keyword>
<feature type="compositionally biased region" description="Pro residues" evidence="1">
    <location>
        <begin position="33"/>
        <end position="46"/>
    </location>
</feature>
<accession>A0AA40CR70</accession>
<feature type="region of interest" description="Disordered" evidence="1">
    <location>
        <begin position="714"/>
        <end position="743"/>
    </location>
</feature>
<protein>
    <submittedName>
        <fullName evidence="3">Uncharacterized protein</fullName>
    </submittedName>
</protein>
<keyword evidence="2" id="KW-0812">Transmembrane</keyword>
<proteinExistence type="predicted"/>
<feature type="transmembrane region" description="Helical" evidence="2">
    <location>
        <begin position="860"/>
        <end position="881"/>
    </location>
</feature>
<evidence type="ECO:0000313" key="4">
    <source>
        <dbReference type="Proteomes" id="UP001174936"/>
    </source>
</evidence>
<organism evidence="3 4">
    <name type="scientific">Cercophora newfieldiana</name>
    <dbReference type="NCBI Taxonomy" id="92897"/>
    <lineage>
        <taxon>Eukaryota</taxon>
        <taxon>Fungi</taxon>
        <taxon>Dikarya</taxon>
        <taxon>Ascomycota</taxon>
        <taxon>Pezizomycotina</taxon>
        <taxon>Sordariomycetes</taxon>
        <taxon>Sordariomycetidae</taxon>
        <taxon>Sordariales</taxon>
        <taxon>Lasiosphaeriaceae</taxon>
        <taxon>Cercophora</taxon>
    </lineage>
</organism>
<comment type="caution">
    <text evidence="3">The sequence shown here is derived from an EMBL/GenBank/DDBJ whole genome shotgun (WGS) entry which is preliminary data.</text>
</comment>
<dbReference type="PANTHER" id="PTHR37544">
    <property type="entry name" value="SPRAY-RELATED"/>
    <property type="match status" value="1"/>
</dbReference>
<evidence type="ECO:0000256" key="2">
    <source>
        <dbReference type="SAM" id="Phobius"/>
    </source>
</evidence>
<evidence type="ECO:0000256" key="1">
    <source>
        <dbReference type="SAM" id="MobiDB-lite"/>
    </source>
</evidence>
<feature type="transmembrane region" description="Helical" evidence="2">
    <location>
        <begin position="627"/>
        <end position="647"/>
    </location>
</feature>
<feature type="transmembrane region" description="Helical" evidence="2">
    <location>
        <begin position="177"/>
        <end position="199"/>
    </location>
</feature>
<feature type="compositionally biased region" description="Polar residues" evidence="1">
    <location>
        <begin position="731"/>
        <end position="740"/>
    </location>
</feature>
<feature type="compositionally biased region" description="Polar residues" evidence="1">
    <location>
        <begin position="71"/>
        <end position="82"/>
    </location>
</feature>
<feature type="transmembrane region" description="Helical" evidence="2">
    <location>
        <begin position="1531"/>
        <end position="1551"/>
    </location>
</feature>
<keyword evidence="4" id="KW-1185">Reference proteome</keyword>
<feature type="transmembrane region" description="Helical" evidence="2">
    <location>
        <begin position="291"/>
        <end position="313"/>
    </location>
</feature>
<dbReference type="Proteomes" id="UP001174936">
    <property type="component" value="Unassembled WGS sequence"/>
</dbReference>
<reference evidence="3" key="1">
    <citation type="submission" date="2023-06" db="EMBL/GenBank/DDBJ databases">
        <title>Genome-scale phylogeny and comparative genomics of the fungal order Sordariales.</title>
        <authorList>
            <consortium name="Lawrence Berkeley National Laboratory"/>
            <person name="Hensen N."/>
            <person name="Bonometti L."/>
            <person name="Westerberg I."/>
            <person name="Brannstrom I.O."/>
            <person name="Guillou S."/>
            <person name="Cros-Aarteil S."/>
            <person name="Calhoun S."/>
            <person name="Haridas S."/>
            <person name="Kuo A."/>
            <person name="Mondo S."/>
            <person name="Pangilinan J."/>
            <person name="Riley R."/>
            <person name="Labutti K."/>
            <person name="Andreopoulos B."/>
            <person name="Lipzen A."/>
            <person name="Chen C."/>
            <person name="Yanf M."/>
            <person name="Daum C."/>
            <person name="Ng V."/>
            <person name="Clum A."/>
            <person name="Steindorff A."/>
            <person name="Ohm R."/>
            <person name="Martin F."/>
            <person name="Silar P."/>
            <person name="Natvig D."/>
            <person name="Lalanne C."/>
            <person name="Gautier V."/>
            <person name="Ament-Velasquez S.L."/>
            <person name="Kruys A."/>
            <person name="Hutchinson M.I."/>
            <person name="Powell A.J."/>
            <person name="Barry K."/>
            <person name="Miller A.N."/>
            <person name="Grigoriev I.V."/>
            <person name="Debuchy R."/>
            <person name="Gladieux P."/>
            <person name="Thoren M.H."/>
            <person name="Johannesson H."/>
        </authorList>
    </citation>
    <scope>NUCLEOTIDE SEQUENCE</scope>
    <source>
        <strain evidence="3">SMH2532-1</strain>
    </source>
</reference>
<dbReference type="EMBL" id="JAULSV010000003">
    <property type="protein sequence ID" value="KAK0648426.1"/>
    <property type="molecule type" value="Genomic_DNA"/>
</dbReference>